<proteinExistence type="predicted"/>
<evidence type="ECO:0000259" key="2">
    <source>
        <dbReference type="SMART" id="SM01027"/>
    </source>
</evidence>
<reference evidence="3 4" key="1">
    <citation type="submission" date="2019-02" db="EMBL/GenBank/DDBJ databases">
        <title>Genomic Encyclopedia of Type Strains, Phase IV (KMG-IV): sequencing the most valuable type-strain genomes for metagenomic binning, comparative biology and taxonomic classification.</title>
        <authorList>
            <person name="Goeker M."/>
        </authorList>
    </citation>
    <scope>NUCLEOTIDE SEQUENCE [LARGE SCALE GENOMIC DNA]</scope>
    <source>
        <strain evidence="3 4">DSM 105135</strain>
    </source>
</reference>
<dbReference type="SMART" id="SM01027">
    <property type="entry name" value="Beta-Casp"/>
    <property type="match status" value="1"/>
</dbReference>
<name>A0A4Q7ZBZ1_9GAMM</name>
<keyword evidence="1" id="KW-0378">Hydrolase</keyword>
<dbReference type="CDD" id="cd16295">
    <property type="entry name" value="TTHA0252-CPSF-like_MBL-fold"/>
    <property type="match status" value="1"/>
</dbReference>
<evidence type="ECO:0000313" key="4">
    <source>
        <dbReference type="Proteomes" id="UP000292423"/>
    </source>
</evidence>
<organism evidence="3 4">
    <name type="scientific">Fluviicoccus keumensis</name>
    <dbReference type="NCBI Taxonomy" id="1435465"/>
    <lineage>
        <taxon>Bacteria</taxon>
        <taxon>Pseudomonadati</taxon>
        <taxon>Pseudomonadota</taxon>
        <taxon>Gammaproteobacteria</taxon>
        <taxon>Moraxellales</taxon>
        <taxon>Moraxellaceae</taxon>
        <taxon>Fluviicoccus</taxon>
    </lineage>
</organism>
<dbReference type="EMBL" id="SHKX01000003">
    <property type="protein sequence ID" value="RZU48157.1"/>
    <property type="molecule type" value="Genomic_DNA"/>
</dbReference>
<dbReference type="InterPro" id="IPR011108">
    <property type="entry name" value="RMMBL"/>
</dbReference>
<dbReference type="Pfam" id="PF07521">
    <property type="entry name" value="RMMBL"/>
    <property type="match status" value="1"/>
</dbReference>
<sequence length="402" mass="44195">MILTHAHLDHSGYLPRLYREGFRGGVYTTPATHEVAGILLYDSAHLQEAEAERANRGRYSRHDPAEPLYGVREVEAVLRLFQPKIANEGFRLGDLTVTFLPAGHILGAACVRIEADGKSLVFSGDVGRPDDPLMKPPQPLPSTDFLVLESTYGDRLHAPVEASRELARIVVETASRGGTLLIPAFAVGRAQTLLQLLAELQGQGAIPELPIYLDSPMAINISHILCRYQPEHRLDPKQCHTLCGIATYVPDSEISRKLSRDPRPKIIIAGAGMLTGGRILHHLESFGGNPDNCLLVSGYQAAGTRGRKLLDGEHRLRLFGREIEIRCQVERLDALSGHADYRELGDWLSALPKAPRRVFLTHGEPQAALALKDYLAERLGWQAEIPSEFESVDLSLDASGEV</sequence>
<evidence type="ECO:0000313" key="3">
    <source>
        <dbReference type="EMBL" id="RZU48157.1"/>
    </source>
</evidence>
<dbReference type="AlphaFoldDB" id="A0A4Q7ZBZ1"/>
<dbReference type="Gene3D" id="3.40.50.10890">
    <property type="match status" value="1"/>
</dbReference>
<dbReference type="InterPro" id="IPR050698">
    <property type="entry name" value="MBL"/>
</dbReference>
<keyword evidence="4" id="KW-1185">Reference proteome</keyword>
<evidence type="ECO:0000256" key="1">
    <source>
        <dbReference type="ARBA" id="ARBA00022801"/>
    </source>
</evidence>
<dbReference type="InterPro" id="IPR022712">
    <property type="entry name" value="Beta_Casp"/>
</dbReference>
<dbReference type="PANTHER" id="PTHR11203">
    <property type="entry name" value="CLEAVAGE AND POLYADENYLATION SPECIFICITY FACTOR FAMILY MEMBER"/>
    <property type="match status" value="1"/>
</dbReference>
<dbReference type="Gene3D" id="3.60.15.10">
    <property type="entry name" value="Ribonuclease Z/Hydroxyacylglutathione hydrolase-like"/>
    <property type="match status" value="1"/>
</dbReference>
<feature type="domain" description="Beta-Casp" evidence="2">
    <location>
        <begin position="190"/>
        <end position="309"/>
    </location>
</feature>
<accession>A0A4Q7ZBZ1</accession>
<gene>
    <name evidence="3" type="ORF">EV700_0131</name>
</gene>
<dbReference type="InterPro" id="IPR036866">
    <property type="entry name" value="RibonucZ/Hydroxyglut_hydro"/>
</dbReference>
<dbReference type="GO" id="GO:0016787">
    <property type="term" value="F:hydrolase activity"/>
    <property type="evidence" value="ECO:0007669"/>
    <property type="project" value="UniProtKB-KW"/>
</dbReference>
<dbReference type="PANTHER" id="PTHR11203:SF37">
    <property type="entry name" value="INTEGRATOR COMPLEX SUBUNIT 11"/>
    <property type="match status" value="1"/>
</dbReference>
<dbReference type="GO" id="GO:0004521">
    <property type="term" value="F:RNA endonuclease activity"/>
    <property type="evidence" value="ECO:0007669"/>
    <property type="project" value="TreeGrafter"/>
</dbReference>
<dbReference type="Proteomes" id="UP000292423">
    <property type="component" value="Unassembled WGS sequence"/>
</dbReference>
<dbReference type="Pfam" id="PF10996">
    <property type="entry name" value="Beta-Casp"/>
    <property type="match status" value="1"/>
</dbReference>
<protein>
    <submittedName>
        <fullName evidence="3">Metallo-beta-lactamase family protein</fullName>
    </submittedName>
</protein>
<comment type="caution">
    <text evidence="3">The sequence shown here is derived from an EMBL/GenBank/DDBJ whole genome shotgun (WGS) entry which is preliminary data.</text>
</comment>
<dbReference type="SUPFAM" id="SSF56281">
    <property type="entry name" value="Metallo-hydrolase/oxidoreductase"/>
    <property type="match status" value="1"/>
</dbReference>